<feature type="region of interest" description="Disordered" evidence="1">
    <location>
        <begin position="165"/>
        <end position="218"/>
    </location>
</feature>
<dbReference type="EMBL" id="CP016397">
    <property type="protein sequence ID" value="ASQ47329.1"/>
    <property type="molecule type" value="Genomic_DNA"/>
</dbReference>
<evidence type="ECO:0000256" key="1">
    <source>
        <dbReference type="SAM" id="MobiDB-lite"/>
    </source>
</evidence>
<dbReference type="RefSeq" id="WP_094092078.1">
    <property type="nucleotide sequence ID" value="NZ_CP016397.1"/>
</dbReference>
<dbReference type="GO" id="GO:0016567">
    <property type="term" value="P:protein ubiquitination"/>
    <property type="evidence" value="ECO:0007669"/>
    <property type="project" value="InterPro"/>
</dbReference>
<dbReference type="GO" id="GO:0004842">
    <property type="term" value="F:ubiquitin-protein transferase activity"/>
    <property type="evidence" value="ECO:0007669"/>
    <property type="project" value="InterPro"/>
</dbReference>
<proteinExistence type="predicted"/>
<protein>
    <submittedName>
        <fullName evidence="3">U-box domain protein</fullName>
    </submittedName>
</protein>
<accession>A0A222P666</accession>
<evidence type="ECO:0000259" key="2">
    <source>
        <dbReference type="Pfam" id="PF04564"/>
    </source>
</evidence>
<name>A0A222P666_9GAMM</name>
<gene>
    <name evidence="3" type="ORF">clem_14015</name>
</gene>
<keyword evidence="4" id="KW-1185">Reference proteome</keyword>
<dbReference type="Gene3D" id="3.30.40.10">
    <property type="entry name" value="Zinc/RING finger domain, C3HC4 (zinc finger)"/>
    <property type="match status" value="1"/>
</dbReference>
<dbReference type="OrthoDB" id="5638256at2"/>
<dbReference type="Proteomes" id="UP000201728">
    <property type="component" value="Chromosome"/>
</dbReference>
<reference evidence="3 4" key="1">
    <citation type="submission" date="2016-07" db="EMBL/GenBank/DDBJ databases">
        <authorList>
            <person name="Hassler H."/>
        </authorList>
    </citation>
    <scope>NUCLEOTIDE SEQUENCE [LARGE SCALE GENOMIC DNA]</scope>
    <source>
        <strain evidence="3 4">CDC-D5610</strain>
    </source>
</reference>
<feature type="domain" description="U-box" evidence="2">
    <location>
        <begin position="276"/>
        <end position="341"/>
    </location>
</feature>
<feature type="compositionally biased region" description="Pro residues" evidence="1">
    <location>
        <begin position="208"/>
        <end position="218"/>
    </location>
</feature>
<dbReference type="Pfam" id="PF04564">
    <property type="entry name" value="U-box"/>
    <property type="match status" value="1"/>
</dbReference>
<evidence type="ECO:0000313" key="3">
    <source>
        <dbReference type="EMBL" id="ASQ47329.1"/>
    </source>
</evidence>
<dbReference type="SUPFAM" id="SSF57850">
    <property type="entry name" value="RING/U-box"/>
    <property type="match status" value="1"/>
</dbReference>
<evidence type="ECO:0000313" key="4">
    <source>
        <dbReference type="Proteomes" id="UP000201728"/>
    </source>
</evidence>
<sequence length="381" mass="42335">MLYVIVNLPPQIPFNPFVSPNLFDVFNQIKNLSRQGPHSYITYETNSQKVNEYISNVATRPSRCVVLKMQGNHRYEIPQQRIEFMHALDKADFYVGAFHKAIPLPKVAKSTASVTSSPPAKQSAGFAKAVRYPSGQQRLLNLSRSSLKLPLDYAQSYSSLPITPKIVSRKTERQSPTSINKGSKPVVPQAPRQQIPSDRPVQPAPNRVAPPPRPPIPPRAVIPRQEVEAIRAPLPEIPVAALPVQPVGPLSHVPYPDIALKATATKAAEKLGEDLPMECMDPITLEPLTDPVEINRRVYNRETLEGMIKDGQFNDPFTREIIDPATAKPAPYMLEAISQHIAVIKGEEPPLVADHKDSHCIPLKSLFEQWEEVRKGPANLL</sequence>
<organism evidence="3 4">
    <name type="scientific">Legionella clemsonensis</name>
    <dbReference type="NCBI Taxonomy" id="1867846"/>
    <lineage>
        <taxon>Bacteria</taxon>
        <taxon>Pseudomonadati</taxon>
        <taxon>Pseudomonadota</taxon>
        <taxon>Gammaproteobacteria</taxon>
        <taxon>Legionellales</taxon>
        <taxon>Legionellaceae</taxon>
        <taxon>Legionella</taxon>
    </lineage>
</organism>
<dbReference type="KEGG" id="lcd:clem_14015"/>
<dbReference type="AlphaFoldDB" id="A0A222P666"/>
<dbReference type="InterPro" id="IPR013083">
    <property type="entry name" value="Znf_RING/FYVE/PHD"/>
</dbReference>
<dbReference type="InterPro" id="IPR003613">
    <property type="entry name" value="Ubox_domain"/>
</dbReference>